<evidence type="ECO:0000313" key="2">
    <source>
        <dbReference type="Proteomes" id="UP001062846"/>
    </source>
</evidence>
<protein>
    <submittedName>
        <fullName evidence="1">Uncharacterized protein</fullName>
    </submittedName>
</protein>
<evidence type="ECO:0000313" key="1">
    <source>
        <dbReference type="EMBL" id="KAI8564835.1"/>
    </source>
</evidence>
<comment type="caution">
    <text evidence="1">The sequence shown here is derived from an EMBL/GenBank/DDBJ whole genome shotgun (WGS) entry which is preliminary data.</text>
</comment>
<sequence>MASSAADPDRVKPSSCSNPSRKVRIVAKIRGFTDQETESLNGDLPPWISVRKPSEYGSAEKTTVSFGDQSTRNGYEVDYCYEQNEDNSMIFSREIQPLISRVFDGQNVCIIAFGATGSGKTYTIQGTEEKQGLAALVFAEVLSMAEDNQKSVAISLYEVFQDHVHDLLDPTRSEVQVFEDAQGKIKLKGLSQASHLAFVKSIPEFHKLYFAGCNSRRATKQVPFEKQRRSHKGLIIHIICTQGCSSTKLLGKINLVDLAGYEDARRKSVESLNLFDSSRVNKSLYALLNVVNALNANENRVPYRESKLTRMLQDSFGGRNRALMLICLNPLSCQDTIYATSLASRSRQGVNRVFTNATMKTKTSAKPMVTKGRLGIASATSKKSTSSRAQFSEKTSSCLVKGRKLFDKGNQFMTSEQAKAPSKIATAMQSRFLPDVGSAPEPSLQESVQEQDNSVSDCFPATLPTDEESSLRNAPEDAKPTEEKDVHLGSENKHSEVAANVDRNMKALTYLEEGGNMEKENKILLINKDESPPLSARLRDLTNNLKSLYAATPIQMKIPKETDTSSRALVVSTDIVEPKTPVTQHAITAKDKWEVATDTSSRDLLVYTDIVEPKTPVTQNALTAEDKWEVANCQSGTFNARSSGFKHSLVHDYLRFLNSASKEQLKGIRGIGEKRASYILELREESPEPFKNLDDLKDIGLSAKQIKGMMKNIAGELFS</sequence>
<name>A0ACC0PH55_RHOML</name>
<reference evidence="1" key="1">
    <citation type="submission" date="2022-02" db="EMBL/GenBank/DDBJ databases">
        <title>Plant Genome Project.</title>
        <authorList>
            <person name="Zhang R.-G."/>
        </authorList>
    </citation>
    <scope>NUCLEOTIDE SEQUENCE</scope>
    <source>
        <strain evidence="1">AT1</strain>
    </source>
</reference>
<dbReference type="Proteomes" id="UP001062846">
    <property type="component" value="Chromosome 3"/>
</dbReference>
<gene>
    <name evidence="1" type="ORF">RHMOL_Rhmol03G0213300</name>
</gene>
<proteinExistence type="predicted"/>
<dbReference type="EMBL" id="CM046390">
    <property type="protein sequence ID" value="KAI8564835.1"/>
    <property type="molecule type" value="Genomic_DNA"/>
</dbReference>
<keyword evidence="2" id="KW-1185">Reference proteome</keyword>
<organism evidence="1 2">
    <name type="scientific">Rhododendron molle</name>
    <name type="common">Chinese azalea</name>
    <name type="synonym">Azalea mollis</name>
    <dbReference type="NCBI Taxonomy" id="49168"/>
    <lineage>
        <taxon>Eukaryota</taxon>
        <taxon>Viridiplantae</taxon>
        <taxon>Streptophyta</taxon>
        <taxon>Embryophyta</taxon>
        <taxon>Tracheophyta</taxon>
        <taxon>Spermatophyta</taxon>
        <taxon>Magnoliopsida</taxon>
        <taxon>eudicotyledons</taxon>
        <taxon>Gunneridae</taxon>
        <taxon>Pentapetalae</taxon>
        <taxon>asterids</taxon>
        <taxon>Ericales</taxon>
        <taxon>Ericaceae</taxon>
        <taxon>Ericoideae</taxon>
        <taxon>Rhodoreae</taxon>
        <taxon>Rhododendron</taxon>
    </lineage>
</organism>
<accession>A0ACC0PH55</accession>